<dbReference type="EnsemblPlants" id="KQL26677">
    <property type="protein sequence ID" value="KQL26677"/>
    <property type="gene ID" value="SETIT_030625mg"/>
</dbReference>
<protein>
    <submittedName>
        <fullName evidence="2">Uncharacterized protein</fullName>
    </submittedName>
</protein>
<proteinExistence type="predicted"/>
<feature type="region of interest" description="Disordered" evidence="1">
    <location>
        <begin position="71"/>
        <end position="103"/>
    </location>
</feature>
<evidence type="ECO:0000313" key="3">
    <source>
        <dbReference type="Proteomes" id="UP000004995"/>
    </source>
</evidence>
<sequence length="306" mass="34294">MAALFLLSALAHPGERRPSLARRASEQLACRARCPRRRLRTRHAHPNPLAPRRGRLLSALLPTWRPCGAVAAAPSTRRAANTSSTDHGSTSTSHRASRPPPGATWIRITTRTNSTLHSPLVPGAPLARARLAAHPHARRVPRPRGRLFLFFSLQKKILRQLCERKLRNRSQPLSASRRAYPPVCWTGTRFLRNASPPSLRQSVVLSYRGGRPQKGRPGNQAISVHVRRGVGHHFRIQRLLLPCLCPRASVCCFQFRCTCLQPHPAFRVKGRRTKAILACAAHDDTRAYANCIYHWQGFARNIQSQI</sequence>
<evidence type="ECO:0000256" key="1">
    <source>
        <dbReference type="SAM" id="MobiDB-lite"/>
    </source>
</evidence>
<dbReference type="Gramene" id="KQL26677">
    <property type="protein sequence ID" value="KQL26677"/>
    <property type="gene ID" value="SETIT_030625mg"/>
</dbReference>
<reference evidence="3" key="1">
    <citation type="journal article" date="2012" name="Nat. Biotechnol.">
        <title>Reference genome sequence of the model plant Setaria.</title>
        <authorList>
            <person name="Bennetzen J.L."/>
            <person name="Schmutz J."/>
            <person name="Wang H."/>
            <person name="Percifield R."/>
            <person name="Hawkins J."/>
            <person name="Pontaroli A.C."/>
            <person name="Estep M."/>
            <person name="Feng L."/>
            <person name="Vaughn J.N."/>
            <person name="Grimwood J."/>
            <person name="Jenkins J."/>
            <person name="Barry K."/>
            <person name="Lindquist E."/>
            <person name="Hellsten U."/>
            <person name="Deshpande S."/>
            <person name="Wang X."/>
            <person name="Wu X."/>
            <person name="Mitros T."/>
            <person name="Triplett J."/>
            <person name="Yang X."/>
            <person name="Ye C.Y."/>
            <person name="Mauro-Herrera M."/>
            <person name="Wang L."/>
            <person name="Li P."/>
            <person name="Sharma M."/>
            <person name="Sharma R."/>
            <person name="Ronald P.C."/>
            <person name="Panaud O."/>
            <person name="Kellogg E.A."/>
            <person name="Brutnell T.P."/>
            <person name="Doust A.N."/>
            <person name="Tuskan G.A."/>
            <person name="Rokhsar D."/>
            <person name="Devos K.M."/>
        </authorList>
    </citation>
    <scope>NUCLEOTIDE SEQUENCE [LARGE SCALE GENOMIC DNA]</scope>
    <source>
        <strain evidence="3">cv. Yugu1</strain>
    </source>
</reference>
<feature type="compositionally biased region" description="Low complexity" evidence="1">
    <location>
        <begin position="71"/>
        <end position="94"/>
    </location>
</feature>
<name>K3ZVJ4_SETIT</name>
<accession>K3ZVJ4</accession>
<keyword evidence="3" id="KW-1185">Reference proteome</keyword>
<evidence type="ECO:0000313" key="2">
    <source>
        <dbReference type="EnsemblPlants" id="KQL26677"/>
    </source>
</evidence>
<reference evidence="2" key="2">
    <citation type="submission" date="2018-08" db="UniProtKB">
        <authorList>
            <consortium name="EnsemblPlants"/>
        </authorList>
    </citation>
    <scope>IDENTIFICATION</scope>
    <source>
        <strain evidence="2">Yugu1</strain>
    </source>
</reference>
<dbReference type="AlphaFoldDB" id="K3ZVJ4"/>
<dbReference type="InParanoid" id="K3ZVJ4"/>
<dbReference type="HOGENOM" id="CLU_910315_0_0_1"/>
<dbReference type="Proteomes" id="UP000004995">
    <property type="component" value="Unassembled WGS sequence"/>
</dbReference>
<organism evidence="2 3">
    <name type="scientific">Setaria italica</name>
    <name type="common">Foxtail millet</name>
    <name type="synonym">Panicum italicum</name>
    <dbReference type="NCBI Taxonomy" id="4555"/>
    <lineage>
        <taxon>Eukaryota</taxon>
        <taxon>Viridiplantae</taxon>
        <taxon>Streptophyta</taxon>
        <taxon>Embryophyta</taxon>
        <taxon>Tracheophyta</taxon>
        <taxon>Spermatophyta</taxon>
        <taxon>Magnoliopsida</taxon>
        <taxon>Liliopsida</taxon>
        <taxon>Poales</taxon>
        <taxon>Poaceae</taxon>
        <taxon>PACMAD clade</taxon>
        <taxon>Panicoideae</taxon>
        <taxon>Panicodae</taxon>
        <taxon>Paniceae</taxon>
        <taxon>Cenchrinae</taxon>
        <taxon>Setaria</taxon>
    </lineage>
</organism>
<dbReference type="EMBL" id="AGNK02001339">
    <property type="status" value="NOT_ANNOTATED_CDS"/>
    <property type="molecule type" value="Genomic_DNA"/>
</dbReference>